<dbReference type="AlphaFoldDB" id="A0A8H7PHX3"/>
<keyword evidence="8" id="KW-0255">Endonuclease</keyword>
<evidence type="ECO:0000256" key="11">
    <source>
        <dbReference type="SAM" id="MobiDB-lite"/>
    </source>
</evidence>
<feature type="region of interest" description="Disordered" evidence="11">
    <location>
        <begin position="1"/>
        <end position="40"/>
    </location>
</feature>
<dbReference type="Proteomes" id="UP000654370">
    <property type="component" value="Unassembled WGS sequence"/>
</dbReference>
<keyword evidence="9" id="KW-0378">Hydrolase</keyword>
<evidence type="ECO:0000256" key="9">
    <source>
        <dbReference type="ARBA" id="ARBA00022801"/>
    </source>
</evidence>
<comment type="caution">
    <text evidence="12">The sequence shown here is derived from an EMBL/GenBank/DDBJ whole genome shotgun (WGS) entry which is preliminary data.</text>
</comment>
<keyword evidence="10" id="KW-0862">Zinc</keyword>
<dbReference type="EMBL" id="JAEPQZ010000013">
    <property type="protein sequence ID" value="KAG2174359.1"/>
    <property type="molecule type" value="Genomic_DNA"/>
</dbReference>
<keyword evidence="13" id="KW-1185">Reference proteome</keyword>
<dbReference type="PANTHER" id="PTHR12553:SF49">
    <property type="entry name" value="ZINC PHOSPHODIESTERASE ELAC PROTEIN 2"/>
    <property type="match status" value="1"/>
</dbReference>
<evidence type="ECO:0000313" key="13">
    <source>
        <dbReference type="Proteomes" id="UP000654370"/>
    </source>
</evidence>
<dbReference type="PANTHER" id="PTHR12553">
    <property type="entry name" value="ZINC PHOSPHODIESTERASE ELAC PROTEIN 2"/>
    <property type="match status" value="1"/>
</dbReference>
<evidence type="ECO:0000256" key="8">
    <source>
        <dbReference type="ARBA" id="ARBA00022759"/>
    </source>
</evidence>
<protein>
    <recommendedName>
        <fullName evidence="4">ribonuclease Z</fullName>
        <ecNumber evidence="4">3.1.26.11</ecNumber>
    </recommendedName>
</protein>
<evidence type="ECO:0000256" key="5">
    <source>
        <dbReference type="ARBA" id="ARBA00022694"/>
    </source>
</evidence>
<reference evidence="12" key="1">
    <citation type="submission" date="2020-12" db="EMBL/GenBank/DDBJ databases">
        <title>Metabolic potential, ecology and presence of endohyphal bacteria is reflected in genomic diversity of Mucoromycotina.</title>
        <authorList>
            <person name="Muszewska A."/>
            <person name="Okrasinska A."/>
            <person name="Steczkiewicz K."/>
            <person name="Drgas O."/>
            <person name="Orlowska M."/>
            <person name="Perlinska-Lenart U."/>
            <person name="Aleksandrzak-Piekarczyk T."/>
            <person name="Szatraj K."/>
            <person name="Zielenkiewicz U."/>
            <person name="Pilsyk S."/>
            <person name="Malc E."/>
            <person name="Mieczkowski P."/>
            <person name="Kruszewska J.S."/>
            <person name="Biernat P."/>
            <person name="Pawlowska J."/>
        </authorList>
    </citation>
    <scope>NUCLEOTIDE SEQUENCE</scope>
    <source>
        <strain evidence="12">WA0000067209</strain>
    </source>
</reference>
<comment type="similarity">
    <text evidence="3">Belongs to the RNase Z family.</text>
</comment>
<evidence type="ECO:0000256" key="3">
    <source>
        <dbReference type="ARBA" id="ARBA00007823"/>
    </source>
</evidence>
<evidence type="ECO:0000256" key="1">
    <source>
        <dbReference type="ARBA" id="ARBA00000402"/>
    </source>
</evidence>
<sequence>QAIADDSDAIVQEIEEDVKPPRKKPASNKKTGDRTRYMRRRLPATSPIPAAISYICRGPEIKGKFNKSAAVALGIKPGPLYGKLHRGEPVTLEDGKVINPSEVCDPPIPGHVFIIVDCPSPEYIPSLTNSDMFNEYQGNSGDERLSVIIHMLGKNILENNEYQEWMNKFPSRVEHIVGDEEYNSQPVLFNSHALSQLKLSKLNDGMFPIPHYSNVPKKTLGTLTSLNVRSSPMENLLHFDLEPKPVLRKLEHVPFDHSHPNSPACKEVETLTEYIAEAAEAKQAIAELPTAEEILGGEVEITTLGTGSSLPSKYRNVSATLVDIPNIGSILLDAGESTYGQMLRMSGATGIDESVNNLKAIFISHLHADHHLGVVQVLSKWFEVNI</sequence>
<comment type="catalytic activity">
    <reaction evidence="1">
        <text>Endonucleolytic cleavage of RNA, removing extra 3' nucleotides from tRNA precursor, generating 3' termini of tRNAs. A 3'-hydroxy group is left at the tRNA terminus and a 5'-phosphoryl group is left at the trailer molecule.</text>
        <dbReference type="EC" id="3.1.26.11"/>
    </reaction>
</comment>
<evidence type="ECO:0000256" key="4">
    <source>
        <dbReference type="ARBA" id="ARBA00012477"/>
    </source>
</evidence>
<dbReference type="Gene3D" id="3.60.15.10">
    <property type="entry name" value="Ribonuclease Z/Hydroxyacylglutathione hydrolase-like"/>
    <property type="match status" value="2"/>
</dbReference>
<proteinExistence type="inferred from homology"/>
<keyword evidence="5" id="KW-0819">tRNA processing</keyword>
<dbReference type="GO" id="GO:0005739">
    <property type="term" value="C:mitochondrion"/>
    <property type="evidence" value="ECO:0007669"/>
    <property type="project" value="TreeGrafter"/>
</dbReference>
<dbReference type="GO" id="GO:0042781">
    <property type="term" value="F:3'-tRNA processing endoribonuclease activity"/>
    <property type="evidence" value="ECO:0007669"/>
    <property type="project" value="UniProtKB-EC"/>
</dbReference>
<evidence type="ECO:0000256" key="2">
    <source>
        <dbReference type="ARBA" id="ARBA00001947"/>
    </source>
</evidence>
<dbReference type="OrthoDB" id="527344at2759"/>
<accession>A0A8H7PHX3</accession>
<dbReference type="GO" id="GO:0046872">
    <property type="term" value="F:metal ion binding"/>
    <property type="evidence" value="ECO:0007669"/>
    <property type="project" value="UniProtKB-KW"/>
</dbReference>
<dbReference type="InterPro" id="IPR047151">
    <property type="entry name" value="RNZ2-like"/>
</dbReference>
<evidence type="ECO:0000256" key="10">
    <source>
        <dbReference type="ARBA" id="ARBA00022833"/>
    </source>
</evidence>
<dbReference type="InterPro" id="IPR036866">
    <property type="entry name" value="RibonucZ/Hydroxyglut_hydro"/>
</dbReference>
<dbReference type="GO" id="GO:1990180">
    <property type="term" value="P:mitochondrial tRNA 3'-end processing"/>
    <property type="evidence" value="ECO:0007669"/>
    <property type="project" value="TreeGrafter"/>
</dbReference>
<feature type="non-terminal residue" evidence="12">
    <location>
        <position position="1"/>
    </location>
</feature>
<organism evidence="12 13">
    <name type="scientific">Mortierella isabellina</name>
    <name type="common">Filamentous fungus</name>
    <name type="synonym">Umbelopsis isabellina</name>
    <dbReference type="NCBI Taxonomy" id="91625"/>
    <lineage>
        <taxon>Eukaryota</taxon>
        <taxon>Fungi</taxon>
        <taxon>Fungi incertae sedis</taxon>
        <taxon>Mucoromycota</taxon>
        <taxon>Mucoromycotina</taxon>
        <taxon>Umbelopsidomycetes</taxon>
        <taxon>Umbelopsidales</taxon>
        <taxon>Umbelopsidaceae</taxon>
        <taxon>Umbelopsis</taxon>
    </lineage>
</organism>
<feature type="compositionally biased region" description="Acidic residues" evidence="11">
    <location>
        <begin position="1"/>
        <end position="16"/>
    </location>
</feature>
<evidence type="ECO:0000256" key="6">
    <source>
        <dbReference type="ARBA" id="ARBA00022722"/>
    </source>
</evidence>
<evidence type="ECO:0000256" key="7">
    <source>
        <dbReference type="ARBA" id="ARBA00022723"/>
    </source>
</evidence>
<comment type="cofactor">
    <cofactor evidence="2">
        <name>Zn(2+)</name>
        <dbReference type="ChEBI" id="CHEBI:29105"/>
    </cofactor>
</comment>
<keyword evidence="7" id="KW-0479">Metal-binding</keyword>
<keyword evidence="6" id="KW-0540">Nuclease</keyword>
<dbReference type="Pfam" id="PF23023">
    <property type="entry name" value="Anti-Pycsar_Apyc1"/>
    <property type="match status" value="1"/>
</dbReference>
<name>A0A8H7PHX3_MORIS</name>
<gene>
    <name evidence="12" type="ORF">INT43_004382</name>
</gene>
<dbReference type="SUPFAM" id="SSF56281">
    <property type="entry name" value="Metallo-hydrolase/oxidoreductase"/>
    <property type="match status" value="2"/>
</dbReference>
<evidence type="ECO:0000313" key="12">
    <source>
        <dbReference type="EMBL" id="KAG2174359.1"/>
    </source>
</evidence>
<dbReference type="EC" id="3.1.26.11" evidence="4"/>